<evidence type="ECO:0000256" key="3">
    <source>
        <dbReference type="ARBA" id="ARBA00008061"/>
    </source>
</evidence>
<dbReference type="PANTHER" id="PTHR10357:SF231">
    <property type="entry name" value="ALPHA-AMYLASE"/>
    <property type="match status" value="1"/>
</dbReference>
<evidence type="ECO:0000256" key="5">
    <source>
        <dbReference type="ARBA" id="ARBA00022723"/>
    </source>
</evidence>
<accession>A0A2I2GMR4</accession>
<dbReference type="SUPFAM" id="SSF51011">
    <property type="entry name" value="Glycosyl hydrolase domain"/>
    <property type="match status" value="1"/>
</dbReference>
<sequence>MRCFYAFVTAFFVLFQTVLALSPAEWRSQSIYFLLTDRFGRTDKSTTASCDLSKREYCGGTWQGIINQLDYIQGMGFTAIWITPVTDQFYESTGDGTSYHGYWQQDIYEVNPKLGTSDDLKSLADALHKRGMYLMVDVVPNHMGYKGIGSSVDYSVFNPFSSSSYFHPYCLISNYNDQSSVENCWLGSTTVSLPDLDTSQSNVRTIWYDWIRDLVSKYSIDGLRVDTVKHVEKSFWPGFNSAAGVYCVGEVFQGDPAYTCPYQNYMDGVLNYPIYYPLLRAFQSSSGSISDLYNMINSVASSCSDPTLLGNFIENHDNPRFAHYTNDYSQAKNVISFLFLSDGIPIIYAGQEQHYGGGEDPYNREATWLSGYSTSSELYTFVARTNAIRRLAVAKDSGYITSRNTPFYQDSNTLAMRKGSSGSQVITVLSNRGSSGSSYTLTLSNTGYSSGASLTELYTCTSITAGSSGSLAVPMSSGQPRAIVPSSWLSGSGLCGSSTPSTTLTTTTSQTSTSSGPTTTTTCVAASSLAVLFKEIVTTTYGESVYLTGSIAQLGSWNPANGVALSAERYTSANHQWDATVELAVGTTFEYKFVKKTAGGSFVWESDPNRKFTVPAGCKGGSVGVESSWR</sequence>
<comment type="similarity">
    <text evidence="3">Belongs to the glycosyl hydrolase 13 family.</text>
</comment>
<dbReference type="SUPFAM" id="SSF49452">
    <property type="entry name" value="Starch-binding domain-like"/>
    <property type="match status" value="1"/>
</dbReference>
<keyword evidence="7" id="KW-0378">Hydrolase</keyword>
<dbReference type="InterPro" id="IPR034836">
    <property type="entry name" value="CBM20_glucoamylase"/>
</dbReference>
<dbReference type="GO" id="GO:0005509">
    <property type="term" value="F:calcium ion binding"/>
    <property type="evidence" value="ECO:0007669"/>
    <property type="project" value="InterPro"/>
</dbReference>
<keyword evidence="8" id="KW-0106">Calcium</keyword>
<keyword evidence="11" id="KW-0119">Carbohydrate metabolism</keyword>
<dbReference type="SMR" id="A0A2I2GMR4"/>
<protein>
    <recommendedName>
        <fullName evidence="4">alpha-amylase</fullName>
        <ecNumber evidence="4">3.2.1.1</ecNumber>
    </recommendedName>
    <alternativeName>
        <fullName evidence="14">1,4-alpha-D-glucan glucanohydrolase</fullName>
    </alternativeName>
</protein>
<dbReference type="STRING" id="1392250.A0A2I2GMR4"/>
<keyword evidence="13" id="KW-0624">Polysaccharide degradation</keyword>
<dbReference type="InterPro" id="IPR013783">
    <property type="entry name" value="Ig-like_fold"/>
</dbReference>
<dbReference type="Gene3D" id="3.20.20.80">
    <property type="entry name" value="Glycosidases"/>
    <property type="match status" value="1"/>
</dbReference>
<dbReference type="Pfam" id="PF09260">
    <property type="entry name" value="A_amylase_dom_C"/>
    <property type="match status" value="1"/>
</dbReference>
<evidence type="ECO:0000256" key="15">
    <source>
        <dbReference type="SAM" id="SignalP"/>
    </source>
</evidence>
<evidence type="ECO:0000256" key="6">
    <source>
        <dbReference type="ARBA" id="ARBA00022729"/>
    </source>
</evidence>
<keyword evidence="18" id="KW-1185">Reference proteome</keyword>
<dbReference type="SUPFAM" id="SSF51445">
    <property type="entry name" value="(Trans)glycosidases"/>
    <property type="match status" value="1"/>
</dbReference>
<dbReference type="InterPro" id="IPR015340">
    <property type="entry name" value="A_amylase_C_dom"/>
</dbReference>
<evidence type="ECO:0000313" key="17">
    <source>
        <dbReference type="EMBL" id="PLB54188.1"/>
    </source>
</evidence>
<dbReference type="SMART" id="SM00642">
    <property type="entry name" value="Aamy"/>
    <property type="match status" value="1"/>
</dbReference>
<proteinExistence type="inferred from homology"/>
<gene>
    <name evidence="17" type="ORF">P170DRAFT_9306</name>
</gene>
<comment type="cofactor">
    <cofactor evidence="2">
        <name>Ca(2+)</name>
        <dbReference type="ChEBI" id="CHEBI:29108"/>
    </cofactor>
</comment>
<evidence type="ECO:0000256" key="10">
    <source>
        <dbReference type="ARBA" id="ARBA00023180"/>
    </source>
</evidence>
<dbReference type="FunFam" id="3.20.20.80:FF:000120">
    <property type="entry name" value="Alpha-amylase A"/>
    <property type="match status" value="1"/>
</dbReference>
<evidence type="ECO:0000256" key="9">
    <source>
        <dbReference type="ARBA" id="ARBA00023157"/>
    </source>
</evidence>
<keyword evidence="6 15" id="KW-0732">Signal</keyword>
<dbReference type="PANTHER" id="PTHR10357">
    <property type="entry name" value="ALPHA-AMYLASE FAMILY MEMBER"/>
    <property type="match status" value="1"/>
</dbReference>
<keyword evidence="9" id="KW-1015">Disulfide bond</keyword>
<keyword evidence="5" id="KW-0479">Metal-binding</keyword>
<name>A0A2I2GMR4_9EURO</name>
<evidence type="ECO:0000256" key="1">
    <source>
        <dbReference type="ARBA" id="ARBA00000548"/>
    </source>
</evidence>
<evidence type="ECO:0000256" key="13">
    <source>
        <dbReference type="ARBA" id="ARBA00023326"/>
    </source>
</evidence>
<dbReference type="Gene3D" id="2.60.40.1180">
    <property type="entry name" value="Golgi alpha-mannosidase II"/>
    <property type="match status" value="1"/>
</dbReference>
<feature type="domain" description="CBM20" evidence="16">
    <location>
        <begin position="523"/>
        <end position="630"/>
    </location>
</feature>
<dbReference type="Gene3D" id="2.60.40.10">
    <property type="entry name" value="Immunoglobulins"/>
    <property type="match status" value="1"/>
</dbReference>
<dbReference type="VEuPathDB" id="FungiDB:P170DRAFT_9306"/>
<evidence type="ECO:0000256" key="14">
    <source>
        <dbReference type="ARBA" id="ARBA00030238"/>
    </source>
</evidence>
<dbReference type="EC" id="3.2.1.1" evidence="4"/>
<dbReference type="AlphaFoldDB" id="A0A2I2GMR4"/>
<dbReference type="PROSITE" id="PS51166">
    <property type="entry name" value="CBM20"/>
    <property type="match status" value="1"/>
</dbReference>
<reference evidence="17 18" key="1">
    <citation type="submission" date="2016-12" db="EMBL/GenBank/DDBJ databases">
        <title>The genomes of Aspergillus section Nigri reveals drivers in fungal speciation.</title>
        <authorList>
            <consortium name="DOE Joint Genome Institute"/>
            <person name="Vesth T.C."/>
            <person name="Nybo J."/>
            <person name="Theobald S."/>
            <person name="Brandl J."/>
            <person name="Frisvad J.C."/>
            <person name="Nielsen K.F."/>
            <person name="Lyhne E.K."/>
            <person name="Kogle M.E."/>
            <person name="Kuo A."/>
            <person name="Riley R."/>
            <person name="Clum A."/>
            <person name="Nolan M."/>
            <person name="Lipzen A."/>
            <person name="Salamov A."/>
            <person name="Henrissat B."/>
            <person name="Wiebenga A."/>
            <person name="De Vries R.P."/>
            <person name="Grigoriev I.V."/>
            <person name="Mortensen U.H."/>
            <person name="Andersen M.R."/>
            <person name="Baker S.E."/>
        </authorList>
    </citation>
    <scope>NUCLEOTIDE SEQUENCE [LARGE SCALE GENOMIC DNA]</scope>
    <source>
        <strain evidence="17 18">IBT 23096</strain>
    </source>
</reference>
<evidence type="ECO:0000259" key="16">
    <source>
        <dbReference type="PROSITE" id="PS51166"/>
    </source>
</evidence>
<organism evidence="17 18">
    <name type="scientific">Aspergillus steynii IBT 23096</name>
    <dbReference type="NCBI Taxonomy" id="1392250"/>
    <lineage>
        <taxon>Eukaryota</taxon>
        <taxon>Fungi</taxon>
        <taxon>Dikarya</taxon>
        <taxon>Ascomycota</taxon>
        <taxon>Pezizomycotina</taxon>
        <taxon>Eurotiomycetes</taxon>
        <taxon>Eurotiomycetidae</taxon>
        <taxon>Eurotiales</taxon>
        <taxon>Aspergillaceae</taxon>
        <taxon>Aspergillus</taxon>
        <taxon>Aspergillus subgen. Circumdati</taxon>
    </lineage>
</organism>
<dbReference type="InterPro" id="IPR013780">
    <property type="entry name" value="Glyco_hydro_b"/>
</dbReference>
<dbReference type="Pfam" id="PF00128">
    <property type="entry name" value="Alpha-amylase"/>
    <property type="match status" value="1"/>
</dbReference>
<dbReference type="EMBL" id="MSFO01000001">
    <property type="protein sequence ID" value="PLB54188.1"/>
    <property type="molecule type" value="Genomic_DNA"/>
</dbReference>
<comment type="catalytic activity">
    <reaction evidence="1">
        <text>Endohydrolysis of (1-&gt;4)-alpha-D-glucosidic linkages in polysaccharides containing three or more (1-&gt;4)-alpha-linked D-glucose units.</text>
        <dbReference type="EC" id="3.2.1.1"/>
    </reaction>
</comment>
<evidence type="ECO:0000256" key="8">
    <source>
        <dbReference type="ARBA" id="ARBA00022837"/>
    </source>
</evidence>
<dbReference type="OrthoDB" id="204980at2759"/>
<evidence type="ECO:0000256" key="4">
    <source>
        <dbReference type="ARBA" id="ARBA00012595"/>
    </source>
</evidence>
<keyword evidence="10" id="KW-0325">Glycoprotein</keyword>
<evidence type="ECO:0000256" key="11">
    <source>
        <dbReference type="ARBA" id="ARBA00023277"/>
    </source>
</evidence>
<dbReference type="InterPro" id="IPR017853">
    <property type="entry name" value="GH"/>
</dbReference>
<evidence type="ECO:0000256" key="7">
    <source>
        <dbReference type="ARBA" id="ARBA00022801"/>
    </source>
</evidence>
<feature type="signal peptide" evidence="15">
    <location>
        <begin position="1"/>
        <end position="20"/>
    </location>
</feature>
<dbReference type="GO" id="GO:2001070">
    <property type="term" value="F:starch binding"/>
    <property type="evidence" value="ECO:0007669"/>
    <property type="project" value="InterPro"/>
</dbReference>
<dbReference type="GeneID" id="36563143"/>
<dbReference type="SMART" id="SM01065">
    <property type="entry name" value="CBM_2"/>
    <property type="match status" value="1"/>
</dbReference>
<dbReference type="Pfam" id="PF00686">
    <property type="entry name" value="CBM_20"/>
    <property type="match status" value="1"/>
</dbReference>
<dbReference type="GO" id="GO:0000272">
    <property type="term" value="P:polysaccharide catabolic process"/>
    <property type="evidence" value="ECO:0007669"/>
    <property type="project" value="UniProtKB-KW"/>
</dbReference>
<feature type="chain" id="PRO_5014165644" description="alpha-amylase" evidence="15">
    <location>
        <begin position="21"/>
        <end position="630"/>
    </location>
</feature>
<dbReference type="GO" id="GO:0004556">
    <property type="term" value="F:alpha-amylase activity"/>
    <property type="evidence" value="ECO:0007669"/>
    <property type="project" value="UniProtKB-EC"/>
</dbReference>
<dbReference type="RefSeq" id="XP_024709490.1">
    <property type="nucleotide sequence ID" value="XM_024855436.1"/>
</dbReference>
<keyword evidence="12" id="KW-0326">Glycosidase</keyword>
<evidence type="ECO:0000256" key="12">
    <source>
        <dbReference type="ARBA" id="ARBA00023295"/>
    </source>
</evidence>
<evidence type="ECO:0000256" key="2">
    <source>
        <dbReference type="ARBA" id="ARBA00001913"/>
    </source>
</evidence>
<dbReference type="Proteomes" id="UP000234275">
    <property type="component" value="Unassembled WGS sequence"/>
</dbReference>
<dbReference type="CDD" id="cd05811">
    <property type="entry name" value="CBM20_glucoamylase"/>
    <property type="match status" value="1"/>
</dbReference>
<dbReference type="CDD" id="cd11319">
    <property type="entry name" value="AmyAc_euk_AmyA"/>
    <property type="match status" value="1"/>
</dbReference>
<evidence type="ECO:0000313" key="18">
    <source>
        <dbReference type="Proteomes" id="UP000234275"/>
    </source>
</evidence>
<dbReference type="FunFam" id="2.60.40.10:FF:000552">
    <property type="entry name" value="Related to glucoamylase"/>
    <property type="match status" value="1"/>
</dbReference>
<comment type="caution">
    <text evidence="17">The sequence shown here is derived from an EMBL/GenBank/DDBJ whole genome shotgun (WGS) entry which is preliminary data.</text>
</comment>
<dbReference type="InterPro" id="IPR002044">
    <property type="entry name" value="CBM20"/>
</dbReference>
<dbReference type="InterPro" id="IPR013784">
    <property type="entry name" value="Carb-bd-like_fold"/>
</dbReference>
<dbReference type="InterPro" id="IPR006047">
    <property type="entry name" value="GH13_cat_dom"/>
</dbReference>